<dbReference type="Gene3D" id="3.40.50.150">
    <property type="entry name" value="Vaccinia Virus protein VP39"/>
    <property type="match status" value="1"/>
</dbReference>
<organism evidence="2 3">
    <name type="scientific">Caerostris darwini</name>
    <dbReference type="NCBI Taxonomy" id="1538125"/>
    <lineage>
        <taxon>Eukaryota</taxon>
        <taxon>Metazoa</taxon>
        <taxon>Ecdysozoa</taxon>
        <taxon>Arthropoda</taxon>
        <taxon>Chelicerata</taxon>
        <taxon>Arachnida</taxon>
        <taxon>Araneae</taxon>
        <taxon>Araneomorphae</taxon>
        <taxon>Entelegynae</taxon>
        <taxon>Araneoidea</taxon>
        <taxon>Araneidae</taxon>
        <taxon>Caerostris</taxon>
    </lineage>
</organism>
<dbReference type="Pfam" id="PF08241">
    <property type="entry name" value="Methyltransf_11"/>
    <property type="match status" value="1"/>
</dbReference>
<evidence type="ECO:0000313" key="3">
    <source>
        <dbReference type="Proteomes" id="UP001054837"/>
    </source>
</evidence>
<dbReference type="SUPFAM" id="SSF53335">
    <property type="entry name" value="S-adenosyl-L-methionine-dependent methyltransferases"/>
    <property type="match status" value="1"/>
</dbReference>
<dbReference type="PANTHER" id="PTHR43861">
    <property type="entry name" value="TRANS-ACONITATE 2-METHYLTRANSFERASE-RELATED"/>
    <property type="match status" value="1"/>
</dbReference>
<accession>A0AAV4UV78</accession>
<name>A0AAV4UV78_9ARAC</name>
<reference evidence="2 3" key="1">
    <citation type="submission" date="2021-06" db="EMBL/GenBank/DDBJ databases">
        <title>Caerostris darwini draft genome.</title>
        <authorList>
            <person name="Kono N."/>
            <person name="Arakawa K."/>
        </authorList>
    </citation>
    <scope>NUCLEOTIDE SEQUENCE [LARGE SCALE GENOMIC DNA]</scope>
</reference>
<feature type="domain" description="Methyltransferase type 11" evidence="1">
    <location>
        <begin position="65"/>
        <end position="165"/>
    </location>
</feature>
<dbReference type="EMBL" id="BPLQ01011962">
    <property type="protein sequence ID" value="GIY61604.1"/>
    <property type="molecule type" value="Genomic_DNA"/>
</dbReference>
<comment type="caution">
    <text evidence="2">The sequence shown here is derived from an EMBL/GenBank/DDBJ whole genome shotgun (WGS) entry which is preliminary data.</text>
</comment>
<dbReference type="CDD" id="cd02440">
    <property type="entry name" value="AdoMet_MTases"/>
    <property type="match status" value="1"/>
</dbReference>
<protein>
    <submittedName>
        <fullName evidence="2">Methyltransf_25 domain-containing protein</fullName>
    </submittedName>
</protein>
<dbReference type="Proteomes" id="UP001054837">
    <property type="component" value="Unassembled WGS sequence"/>
</dbReference>
<evidence type="ECO:0000259" key="1">
    <source>
        <dbReference type="Pfam" id="PF08241"/>
    </source>
</evidence>
<proteinExistence type="predicted"/>
<dbReference type="InterPro" id="IPR013216">
    <property type="entry name" value="Methyltransf_11"/>
</dbReference>
<dbReference type="AlphaFoldDB" id="A0AAV4UV78"/>
<dbReference type="InterPro" id="IPR029063">
    <property type="entry name" value="SAM-dependent_MTases_sf"/>
</dbReference>
<sequence length="304" mass="34987">MHNLSLRNSLPGVNIMASAEKDTAHCAINPTEYSKSQVHLQSVQDFLLDVADKANIRTTAKQVVLDVGCGPGMGTKELMLPLVQEHLEKFYAFDVSPVMIEIAKQKNSDKNIEYFVADMEDWKQLERWEGRITTLMSIHCFNWVRDQRKAFEDVKKLLKPNGVACLLFPLQATFYDAVEDIKVHPKWKDSLMGVDDRIPESHKKKWDSKHYLDIVQELGFEIIRCESRSIRDVAVSDDHYKLFFSSLCVFLESIPESKREEFKQDFFEELLKKNGRTGEQKLPYHDGCMLDIIIKKPAAENMGA</sequence>
<dbReference type="GO" id="GO:0008757">
    <property type="term" value="F:S-adenosylmethionine-dependent methyltransferase activity"/>
    <property type="evidence" value="ECO:0007669"/>
    <property type="project" value="InterPro"/>
</dbReference>
<evidence type="ECO:0000313" key="2">
    <source>
        <dbReference type="EMBL" id="GIY61604.1"/>
    </source>
</evidence>
<keyword evidence="3" id="KW-1185">Reference proteome</keyword>
<gene>
    <name evidence="2" type="primary">AVEN_45282_1</name>
    <name evidence="2" type="ORF">CDAR_588601</name>
</gene>